<proteinExistence type="predicted"/>
<evidence type="ECO:0000313" key="4">
    <source>
        <dbReference type="EMBL" id="CAH0392057.1"/>
    </source>
</evidence>
<dbReference type="EMBL" id="OU963867">
    <property type="protein sequence ID" value="CAH0392057.1"/>
    <property type="molecule type" value="Genomic_DNA"/>
</dbReference>
<gene>
    <name evidence="4" type="ORF">BEMITA_LOCUS10615</name>
</gene>
<dbReference type="InterPro" id="IPR002035">
    <property type="entry name" value="VWF_A"/>
</dbReference>
<dbReference type="KEGG" id="btab:109044238"/>
<dbReference type="AlphaFoldDB" id="A0A9P0AHP3"/>
<feature type="chain" id="PRO_5040163280" description="VWFA domain-containing protein" evidence="2">
    <location>
        <begin position="20"/>
        <end position="534"/>
    </location>
</feature>
<dbReference type="InterPro" id="IPR050525">
    <property type="entry name" value="ECM_Assembly_Org"/>
</dbReference>
<feature type="region of interest" description="Disordered" evidence="1">
    <location>
        <begin position="444"/>
        <end position="473"/>
    </location>
</feature>
<dbReference type="SUPFAM" id="SSF53300">
    <property type="entry name" value="vWA-like"/>
    <property type="match status" value="1"/>
</dbReference>
<keyword evidence="2" id="KW-0732">Signal</keyword>
<feature type="domain" description="VWFA" evidence="3">
    <location>
        <begin position="195"/>
        <end position="369"/>
    </location>
</feature>
<name>A0A9P0AHP3_BEMTA</name>
<sequence>MHKIALLCVILCAAAPGHSVDKTLEPKAHGRDVVEAVVDRIQKSNVFSDDKDYLRRVAYVESRFGDHSSTYRSGYYGGIWQVDSFKATQQDWAGNVTSPALKKIHKDIKEKMDIDWMQVNREDLLKPFYSGLAARIYIALTEKSRGPIPDDIAGQDRYWKDWYNTKAGKGKYGDFESRVREMLKKDMTRSGGRIDLMMVIDGSGSIGRDSFKTALDSVAGMAGSFDRRQANIGVVVFSDGAAVPISLVNNLTAEELQQTIQSITYPDDATNTYAGIMAAVGEFRALPADRKAAGVPRVINVFTDGKHNRGRDPAYAAEEATKEGIVCNAFGIGYEGIDRNELEAFTSPTSGHIFSTLSYDTLSEQISQIARKTKTVPLTPQIGSVVKEEMAEVGDKRYYRLGVPSSGTTITLNEEKGSARGYWSYTVEQPSSALYDGVLTNGKTFIPAPPSTKPGQRRRRDTEAENSTEAGPTDDVIERGAVFIAIESLADNTTVTMKTDPGDVSAATSLSASHIGVVIFSSSLTLIMTRLRCL</sequence>
<evidence type="ECO:0000313" key="5">
    <source>
        <dbReference type="Proteomes" id="UP001152759"/>
    </source>
</evidence>
<evidence type="ECO:0000256" key="1">
    <source>
        <dbReference type="SAM" id="MobiDB-lite"/>
    </source>
</evidence>
<evidence type="ECO:0000256" key="2">
    <source>
        <dbReference type="SAM" id="SignalP"/>
    </source>
</evidence>
<evidence type="ECO:0000259" key="3">
    <source>
        <dbReference type="PROSITE" id="PS50234"/>
    </source>
</evidence>
<organism evidence="4 5">
    <name type="scientific">Bemisia tabaci</name>
    <name type="common">Sweetpotato whitefly</name>
    <name type="synonym">Aleurodes tabaci</name>
    <dbReference type="NCBI Taxonomy" id="7038"/>
    <lineage>
        <taxon>Eukaryota</taxon>
        <taxon>Metazoa</taxon>
        <taxon>Ecdysozoa</taxon>
        <taxon>Arthropoda</taxon>
        <taxon>Hexapoda</taxon>
        <taxon>Insecta</taxon>
        <taxon>Pterygota</taxon>
        <taxon>Neoptera</taxon>
        <taxon>Paraneoptera</taxon>
        <taxon>Hemiptera</taxon>
        <taxon>Sternorrhyncha</taxon>
        <taxon>Aleyrodoidea</taxon>
        <taxon>Aleyrodidae</taxon>
        <taxon>Aleyrodinae</taxon>
        <taxon>Bemisia</taxon>
    </lineage>
</organism>
<dbReference type="Gene3D" id="3.40.50.410">
    <property type="entry name" value="von Willebrand factor, type A domain"/>
    <property type="match status" value="1"/>
</dbReference>
<dbReference type="InterPro" id="IPR036465">
    <property type="entry name" value="vWFA_dom_sf"/>
</dbReference>
<dbReference type="Pfam" id="PF00092">
    <property type="entry name" value="VWA"/>
    <property type="match status" value="1"/>
</dbReference>
<keyword evidence="5" id="KW-1185">Reference proteome</keyword>
<dbReference type="Proteomes" id="UP001152759">
    <property type="component" value="Chromosome 6"/>
</dbReference>
<feature type="signal peptide" evidence="2">
    <location>
        <begin position="1"/>
        <end position="19"/>
    </location>
</feature>
<dbReference type="PRINTS" id="PR00453">
    <property type="entry name" value="VWFADOMAIN"/>
</dbReference>
<dbReference type="GO" id="GO:0032991">
    <property type="term" value="C:protein-containing complex"/>
    <property type="evidence" value="ECO:0007669"/>
    <property type="project" value="UniProtKB-ARBA"/>
</dbReference>
<dbReference type="CDD" id="cd01450">
    <property type="entry name" value="vWFA_subfamily_ECM"/>
    <property type="match status" value="1"/>
</dbReference>
<protein>
    <recommendedName>
        <fullName evidence="3">VWFA domain-containing protein</fullName>
    </recommendedName>
</protein>
<dbReference type="PANTHER" id="PTHR24020:SF20">
    <property type="entry name" value="PH DOMAIN-CONTAINING PROTEIN"/>
    <property type="match status" value="1"/>
</dbReference>
<reference evidence="4" key="1">
    <citation type="submission" date="2021-12" db="EMBL/GenBank/DDBJ databases">
        <authorList>
            <person name="King R."/>
        </authorList>
    </citation>
    <scope>NUCLEOTIDE SEQUENCE</scope>
</reference>
<accession>A0A9P0AHP3</accession>
<dbReference type="PROSITE" id="PS50234">
    <property type="entry name" value="VWFA"/>
    <property type="match status" value="1"/>
</dbReference>
<dbReference type="SMART" id="SM00327">
    <property type="entry name" value="VWA"/>
    <property type="match status" value="1"/>
</dbReference>
<dbReference type="PANTHER" id="PTHR24020">
    <property type="entry name" value="COLLAGEN ALPHA"/>
    <property type="match status" value="1"/>
</dbReference>